<keyword evidence="7" id="KW-0694">RNA-binding</keyword>
<keyword evidence="3" id="KW-0820">tRNA-binding</keyword>
<dbReference type="GO" id="GO:0000049">
    <property type="term" value="F:tRNA binding"/>
    <property type="evidence" value="ECO:0007669"/>
    <property type="project" value="UniProtKB-KW"/>
</dbReference>
<dbReference type="InterPro" id="IPR018164">
    <property type="entry name" value="Ala-tRNA-synth_IIc_N"/>
</dbReference>
<keyword evidence="6" id="KW-0067">ATP-binding</keyword>
<dbReference type="PANTHER" id="PTHR11777">
    <property type="entry name" value="ALANYL-TRNA SYNTHETASE"/>
    <property type="match status" value="1"/>
</dbReference>
<gene>
    <name evidence="11" type="ORF">METZ01_LOCUS461874</name>
</gene>
<dbReference type="GO" id="GO:0002161">
    <property type="term" value="F:aminoacyl-tRNA deacylase activity"/>
    <property type="evidence" value="ECO:0007669"/>
    <property type="project" value="TreeGrafter"/>
</dbReference>
<protein>
    <recommendedName>
        <fullName evidence="2">alanine--tRNA ligase</fullName>
        <ecNumber evidence="2">6.1.1.7</ecNumber>
    </recommendedName>
</protein>
<dbReference type="Gene3D" id="3.30.930.10">
    <property type="entry name" value="Bira Bifunctional Protein, Domain 2"/>
    <property type="match status" value="1"/>
</dbReference>
<evidence type="ECO:0000256" key="6">
    <source>
        <dbReference type="ARBA" id="ARBA00022840"/>
    </source>
</evidence>
<evidence type="ECO:0000256" key="2">
    <source>
        <dbReference type="ARBA" id="ARBA00013168"/>
    </source>
</evidence>
<dbReference type="Pfam" id="PF01411">
    <property type="entry name" value="tRNA-synt_2c"/>
    <property type="match status" value="1"/>
</dbReference>
<dbReference type="GO" id="GO:0006419">
    <property type="term" value="P:alanyl-tRNA aminoacylation"/>
    <property type="evidence" value="ECO:0007669"/>
    <property type="project" value="InterPro"/>
</dbReference>
<keyword evidence="9" id="KW-0030">Aminoacyl-tRNA synthetase</keyword>
<dbReference type="PANTHER" id="PTHR11777:SF9">
    <property type="entry name" value="ALANINE--TRNA LIGASE, CYTOPLASMIC"/>
    <property type="match status" value="1"/>
</dbReference>
<evidence type="ECO:0000259" key="10">
    <source>
        <dbReference type="PROSITE" id="PS50860"/>
    </source>
</evidence>
<keyword evidence="8" id="KW-0648">Protein biosynthesis</keyword>
<dbReference type="InterPro" id="IPR018165">
    <property type="entry name" value="Ala-tRNA-synth_IIc_core"/>
</dbReference>
<evidence type="ECO:0000256" key="3">
    <source>
        <dbReference type="ARBA" id="ARBA00022555"/>
    </source>
</evidence>
<dbReference type="InterPro" id="IPR045864">
    <property type="entry name" value="aa-tRNA-synth_II/BPL/LPL"/>
</dbReference>
<dbReference type="InterPro" id="IPR050058">
    <property type="entry name" value="Ala-tRNA_ligase"/>
</dbReference>
<feature type="non-terminal residue" evidence="11">
    <location>
        <position position="123"/>
    </location>
</feature>
<dbReference type="SUPFAM" id="SSF55681">
    <property type="entry name" value="Class II aaRS and biotin synthetases"/>
    <property type="match status" value="1"/>
</dbReference>
<dbReference type="GO" id="GO:0004813">
    <property type="term" value="F:alanine-tRNA ligase activity"/>
    <property type="evidence" value="ECO:0007669"/>
    <property type="project" value="UniProtKB-EC"/>
</dbReference>
<sequence length="123" mass="14342">MKAADIRQGFIDFFETKSHHFVRSAPVVPFDDSTLLFTNAGMNQFKPIFLGETEPEFLRVVNTQKCIRVSGKHNDLEEVGLDGFHHTFFEMLGNWSFGDYYKAEAIEWSWELFTNVWGLDKDR</sequence>
<keyword evidence="5" id="KW-0547">Nucleotide-binding</keyword>
<dbReference type="PROSITE" id="PS50860">
    <property type="entry name" value="AA_TRNA_LIGASE_II_ALA"/>
    <property type="match status" value="1"/>
</dbReference>
<proteinExistence type="inferred from homology"/>
<accession>A0A383AN77</accession>
<evidence type="ECO:0000256" key="7">
    <source>
        <dbReference type="ARBA" id="ARBA00022884"/>
    </source>
</evidence>
<reference evidence="11" key="1">
    <citation type="submission" date="2018-05" db="EMBL/GenBank/DDBJ databases">
        <authorList>
            <person name="Lanie J.A."/>
            <person name="Ng W.-L."/>
            <person name="Kazmierczak K.M."/>
            <person name="Andrzejewski T.M."/>
            <person name="Davidsen T.M."/>
            <person name="Wayne K.J."/>
            <person name="Tettelin H."/>
            <person name="Glass J.I."/>
            <person name="Rusch D."/>
            <person name="Podicherti R."/>
            <person name="Tsui H.-C.T."/>
            <person name="Winkler M.E."/>
        </authorList>
    </citation>
    <scope>NUCLEOTIDE SEQUENCE</scope>
</reference>
<organism evidence="11">
    <name type="scientific">marine metagenome</name>
    <dbReference type="NCBI Taxonomy" id="408172"/>
    <lineage>
        <taxon>unclassified sequences</taxon>
        <taxon>metagenomes</taxon>
        <taxon>ecological metagenomes</taxon>
    </lineage>
</organism>
<evidence type="ECO:0000256" key="5">
    <source>
        <dbReference type="ARBA" id="ARBA00022741"/>
    </source>
</evidence>
<keyword evidence="4" id="KW-0436">Ligase</keyword>
<evidence type="ECO:0000256" key="1">
    <source>
        <dbReference type="ARBA" id="ARBA00008226"/>
    </source>
</evidence>
<evidence type="ECO:0000256" key="8">
    <source>
        <dbReference type="ARBA" id="ARBA00022917"/>
    </source>
</evidence>
<feature type="domain" description="Alanyl-transfer RNA synthetases family profile" evidence="10">
    <location>
        <begin position="1"/>
        <end position="123"/>
    </location>
</feature>
<dbReference type="EMBL" id="UINC01193411">
    <property type="protein sequence ID" value="SVE09020.1"/>
    <property type="molecule type" value="Genomic_DNA"/>
</dbReference>
<evidence type="ECO:0000313" key="11">
    <source>
        <dbReference type="EMBL" id="SVE09020.1"/>
    </source>
</evidence>
<dbReference type="AlphaFoldDB" id="A0A383AN77"/>
<evidence type="ECO:0000256" key="9">
    <source>
        <dbReference type="ARBA" id="ARBA00023146"/>
    </source>
</evidence>
<dbReference type="EC" id="6.1.1.7" evidence="2"/>
<comment type="similarity">
    <text evidence="1">Belongs to the class-II aminoacyl-tRNA synthetase family.</text>
</comment>
<name>A0A383AN77_9ZZZZ</name>
<dbReference type="GO" id="GO:0005524">
    <property type="term" value="F:ATP binding"/>
    <property type="evidence" value="ECO:0007669"/>
    <property type="project" value="UniProtKB-KW"/>
</dbReference>
<evidence type="ECO:0000256" key="4">
    <source>
        <dbReference type="ARBA" id="ARBA00022598"/>
    </source>
</evidence>